<dbReference type="Proteomes" id="UP000187408">
    <property type="component" value="Unassembled WGS sequence"/>
</dbReference>
<sequence length="180" mass="20626">MMKKLLTALTIITVATTPVMAKSKIIAKVDNVTITQQDLNNLLDSLPTQYDKNDPKVRKELIKFLIDQEILVQEARREGIDKDPKVKKQIENTIKQILATALLNKKIPESKIKVTDKELKAFYEKHKNELKGLDGKPVPFDQIKNFLKAQLIKQKQQQAVEEYINSIKKNHKIEIIGEGK</sequence>
<accession>A0A1R1MM69</accession>
<dbReference type="Gene3D" id="1.10.8.1040">
    <property type="match status" value="1"/>
</dbReference>
<dbReference type="InterPro" id="IPR027304">
    <property type="entry name" value="Trigger_fact/SurA_dom_sf"/>
</dbReference>
<feature type="signal peptide" evidence="1">
    <location>
        <begin position="1"/>
        <end position="21"/>
    </location>
</feature>
<organism evidence="2 3">
    <name type="scientific">Desulfurobacterium indicum</name>
    <dbReference type="NCBI Taxonomy" id="1914305"/>
    <lineage>
        <taxon>Bacteria</taxon>
        <taxon>Pseudomonadati</taxon>
        <taxon>Aquificota</taxon>
        <taxon>Aquificia</taxon>
        <taxon>Desulfurobacteriales</taxon>
        <taxon>Desulfurobacteriaceae</taxon>
        <taxon>Desulfurobacterium</taxon>
    </lineage>
</organism>
<dbReference type="PANTHER" id="PTHR47245:SF2">
    <property type="entry name" value="PEPTIDYL-PROLYL CIS-TRANS ISOMERASE HP_0175-RELATED"/>
    <property type="match status" value="1"/>
</dbReference>
<evidence type="ECO:0008006" key="4">
    <source>
        <dbReference type="Google" id="ProtNLM"/>
    </source>
</evidence>
<comment type="caution">
    <text evidence="2">The sequence shown here is derived from an EMBL/GenBank/DDBJ whole genome shotgun (WGS) entry which is preliminary data.</text>
</comment>
<dbReference type="InterPro" id="IPR050245">
    <property type="entry name" value="PrsA_foldase"/>
</dbReference>
<feature type="chain" id="PRO_5012412926" description="Peptidylprolyl isomerase" evidence="1">
    <location>
        <begin position="22"/>
        <end position="180"/>
    </location>
</feature>
<dbReference type="EMBL" id="MOEN01000006">
    <property type="protein sequence ID" value="OMH40918.1"/>
    <property type="molecule type" value="Genomic_DNA"/>
</dbReference>
<dbReference type="AlphaFoldDB" id="A0A1R1MM69"/>
<gene>
    <name evidence="2" type="ORF">BLW93_02420</name>
</gene>
<proteinExistence type="predicted"/>
<evidence type="ECO:0000256" key="1">
    <source>
        <dbReference type="SAM" id="SignalP"/>
    </source>
</evidence>
<evidence type="ECO:0000313" key="2">
    <source>
        <dbReference type="EMBL" id="OMH40918.1"/>
    </source>
</evidence>
<reference evidence="2 3" key="1">
    <citation type="submission" date="2016-10" db="EMBL/GenBank/DDBJ databases">
        <title>Genome sequence of a sulfur-reducing bacterium Desulfurobacterium indicum K6013.</title>
        <authorList>
            <person name="Cao J."/>
            <person name="Shao Z."/>
            <person name="Alain K."/>
            <person name="Jebbar M."/>
        </authorList>
    </citation>
    <scope>NUCLEOTIDE SEQUENCE [LARGE SCALE GENOMIC DNA]</scope>
    <source>
        <strain evidence="2 3">K6013</strain>
    </source>
</reference>
<dbReference type="RefSeq" id="WP_076712528.1">
    <property type="nucleotide sequence ID" value="NZ_MOEN01000006.1"/>
</dbReference>
<dbReference type="OrthoDB" id="14196at2"/>
<protein>
    <recommendedName>
        <fullName evidence="4">Peptidylprolyl isomerase</fullName>
    </recommendedName>
</protein>
<name>A0A1R1MM69_9BACT</name>
<dbReference type="STRING" id="1914305.BLW93_02420"/>
<dbReference type="Gene3D" id="1.10.4030.10">
    <property type="entry name" value="Porin chaperone SurA, peptide-binding domain"/>
    <property type="match status" value="1"/>
</dbReference>
<dbReference type="SUPFAM" id="SSF109998">
    <property type="entry name" value="Triger factor/SurA peptide-binding domain-like"/>
    <property type="match status" value="1"/>
</dbReference>
<keyword evidence="3" id="KW-1185">Reference proteome</keyword>
<evidence type="ECO:0000313" key="3">
    <source>
        <dbReference type="Proteomes" id="UP000187408"/>
    </source>
</evidence>
<dbReference type="PANTHER" id="PTHR47245">
    <property type="entry name" value="PEPTIDYLPROLYL ISOMERASE"/>
    <property type="match status" value="1"/>
</dbReference>
<keyword evidence="1" id="KW-0732">Signal</keyword>